<dbReference type="Proteomes" id="UP000076863">
    <property type="component" value="Unassembled WGS sequence"/>
</dbReference>
<dbReference type="InterPro" id="IPR017981">
    <property type="entry name" value="GPCR_2-like_7TM"/>
</dbReference>
<keyword evidence="9" id="KW-1185">Reference proteome</keyword>
<comment type="subcellular location">
    <subcellularLocation>
        <location evidence="1">Membrane</location>
        <topology evidence="1">Multi-pass membrane protein</topology>
    </subcellularLocation>
</comment>
<evidence type="ECO:0000313" key="8">
    <source>
        <dbReference type="EMBL" id="OAA35333.1"/>
    </source>
</evidence>
<feature type="region of interest" description="Disordered" evidence="5">
    <location>
        <begin position="501"/>
        <end position="563"/>
    </location>
</feature>
<dbReference type="InterPro" id="IPR053247">
    <property type="entry name" value="GPCR_GPR1/git3-like"/>
</dbReference>
<evidence type="ECO:0000256" key="2">
    <source>
        <dbReference type="ARBA" id="ARBA00022692"/>
    </source>
</evidence>
<evidence type="ECO:0000256" key="3">
    <source>
        <dbReference type="ARBA" id="ARBA00022989"/>
    </source>
</evidence>
<feature type="compositionally biased region" description="Low complexity" evidence="5">
    <location>
        <begin position="525"/>
        <end position="540"/>
    </location>
</feature>
<feature type="domain" description="G-protein coupled receptors family 2 profile 2" evidence="7">
    <location>
        <begin position="81"/>
        <end position="245"/>
    </location>
</feature>
<reference evidence="8 9" key="1">
    <citation type="journal article" date="2016" name="Genome Biol. Evol.">
        <title>Divergent and convergent evolution of fungal pathogenicity.</title>
        <authorList>
            <person name="Shang Y."/>
            <person name="Xiao G."/>
            <person name="Zheng P."/>
            <person name="Cen K."/>
            <person name="Zhan S."/>
            <person name="Wang C."/>
        </authorList>
    </citation>
    <scope>NUCLEOTIDE SEQUENCE [LARGE SCALE GENOMIC DNA]</scope>
    <source>
        <strain evidence="8 9">RCEF 3172</strain>
    </source>
</reference>
<feature type="transmembrane region" description="Helical" evidence="6">
    <location>
        <begin position="244"/>
        <end position="266"/>
    </location>
</feature>
<proteinExistence type="predicted"/>
<keyword evidence="4 6" id="KW-0472">Membrane</keyword>
<organism evidence="8 9">
    <name type="scientific">Beauveria brongniartii RCEF 3172</name>
    <dbReference type="NCBI Taxonomy" id="1081107"/>
    <lineage>
        <taxon>Eukaryota</taxon>
        <taxon>Fungi</taxon>
        <taxon>Dikarya</taxon>
        <taxon>Ascomycota</taxon>
        <taxon>Pezizomycotina</taxon>
        <taxon>Sordariomycetes</taxon>
        <taxon>Hypocreomycetidae</taxon>
        <taxon>Hypocreales</taxon>
        <taxon>Cordycipitaceae</taxon>
        <taxon>Beauveria</taxon>
        <taxon>Beauveria brongniartii</taxon>
    </lineage>
</organism>
<dbReference type="Gene3D" id="1.20.1070.10">
    <property type="entry name" value="Rhodopsin 7-helix transmembrane proteins"/>
    <property type="match status" value="1"/>
</dbReference>
<sequence>MAVNMANLCPPPFYDARLYPNSKGCKTILSLALDSHSASPSTTPPANTLPVVDGRLCQKIADGVFCCLPCPLAEWVYPDSFRTISTVANWTAALSALCCLYLLLSWALLPVDKTHRHYLSICLTGAVFLMNMGFVVPLAARPAQCYDRITPHGMRTSSVCGASGALLILGGWSGVMWAFLRSLSLHLQICWQVSVGRPFMYFAQAAGWGVPLIGIVLALVFSGVSFRFGTICHINHENSLADLWVPLLIFAGITVITTFATFGYCVKVYLASLADSSASTEGSGLPSYTNSIRTMTPRQAYRRVKRVIALQWRGIAIVLIIAADVIFFSVIFVFQDNIVDSVTKDPKIAESWVLCLIGSSGDKNKCLKEASKFVVSQATIASVLLLLGLNGIWLMFLLGRRSMLVGWVDLFKSLLGRGDAKKKEFVSVDARLDTKADSRSYEMLSRENSTVVTPASAVHYSPTDRKTAAYHEQTATRYHTPSRSFSAPRSPIQRSWDVQQTFASPRGPHSPPPPTPPPPPPSQPRSPQSPRSPRSPRSPQLGFETGTRTDKYESMNPLAMNRI</sequence>
<keyword evidence="8" id="KW-0675">Receptor</keyword>
<feature type="transmembrane region" description="Helical" evidence="6">
    <location>
        <begin position="87"/>
        <end position="109"/>
    </location>
</feature>
<gene>
    <name evidence="8" type="ORF">BBO_08754</name>
</gene>
<keyword evidence="2 6" id="KW-0812">Transmembrane</keyword>
<dbReference type="GO" id="GO:0007166">
    <property type="term" value="P:cell surface receptor signaling pathway"/>
    <property type="evidence" value="ECO:0007669"/>
    <property type="project" value="InterPro"/>
</dbReference>
<feature type="transmembrane region" description="Helical" evidence="6">
    <location>
        <begin position="121"/>
        <end position="140"/>
    </location>
</feature>
<dbReference type="PANTHER" id="PTHR42058:SF1">
    <property type="entry name" value="G-PROTEIN COUPLED RECEPTORS FAMILY 2 PROFILE 2 DOMAIN-CONTAINING PROTEIN"/>
    <property type="match status" value="1"/>
</dbReference>
<evidence type="ECO:0000256" key="6">
    <source>
        <dbReference type="SAM" id="Phobius"/>
    </source>
</evidence>
<dbReference type="PANTHER" id="PTHR42058">
    <property type="entry name" value="G_PROTEIN_RECEP_F2_4 DOMAIN-CONTAINING PROTEIN"/>
    <property type="match status" value="1"/>
</dbReference>
<dbReference type="PROSITE" id="PS50261">
    <property type="entry name" value="G_PROTEIN_RECEP_F2_4"/>
    <property type="match status" value="1"/>
</dbReference>
<dbReference type="OrthoDB" id="26203at2759"/>
<feature type="transmembrane region" description="Helical" evidence="6">
    <location>
        <begin position="201"/>
        <end position="224"/>
    </location>
</feature>
<feature type="transmembrane region" description="Helical" evidence="6">
    <location>
        <begin position="378"/>
        <end position="398"/>
    </location>
</feature>
<comment type="caution">
    <text evidence="8">The sequence shown here is derived from an EMBL/GenBank/DDBJ whole genome shotgun (WGS) entry which is preliminary data.</text>
</comment>
<evidence type="ECO:0000313" key="9">
    <source>
        <dbReference type="Proteomes" id="UP000076863"/>
    </source>
</evidence>
<evidence type="ECO:0000256" key="4">
    <source>
        <dbReference type="ARBA" id="ARBA00023136"/>
    </source>
</evidence>
<protein>
    <submittedName>
        <fullName evidence="8">G-protein coupled receptor</fullName>
    </submittedName>
</protein>
<dbReference type="AlphaFoldDB" id="A0A166X1Q2"/>
<feature type="compositionally biased region" description="Pro residues" evidence="5">
    <location>
        <begin position="508"/>
        <end position="524"/>
    </location>
</feature>
<dbReference type="GO" id="GO:0016020">
    <property type="term" value="C:membrane"/>
    <property type="evidence" value="ECO:0007669"/>
    <property type="project" value="UniProtKB-SubCell"/>
</dbReference>
<keyword evidence="3 6" id="KW-1133">Transmembrane helix</keyword>
<evidence type="ECO:0000256" key="1">
    <source>
        <dbReference type="ARBA" id="ARBA00004141"/>
    </source>
</evidence>
<dbReference type="EMBL" id="AZHA01000043">
    <property type="protein sequence ID" value="OAA35333.1"/>
    <property type="molecule type" value="Genomic_DNA"/>
</dbReference>
<name>A0A166X1Q2_9HYPO</name>
<feature type="transmembrane region" description="Helical" evidence="6">
    <location>
        <begin position="312"/>
        <end position="334"/>
    </location>
</feature>
<evidence type="ECO:0000259" key="7">
    <source>
        <dbReference type="PROSITE" id="PS50261"/>
    </source>
</evidence>
<feature type="transmembrane region" description="Helical" evidence="6">
    <location>
        <begin position="160"/>
        <end position="180"/>
    </location>
</feature>
<accession>A0A166X1Q2</accession>
<dbReference type="GO" id="GO:0004888">
    <property type="term" value="F:transmembrane signaling receptor activity"/>
    <property type="evidence" value="ECO:0007669"/>
    <property type="project" value="InterPro"/>
</dbReference>
<evidence type="ECO:0000256" key="5">
    <source>
        <dbReference type="SAM" id="MobiDB-lite"/>
    </source>
</evidence>